<feature type="compositionally biased region" description="Polar residues" evidence="1">
    <location>
        <begin position="58"/>
        <end position="70"/>
    </location>
</feature>
<accession>A0A5B0RB80</accession>
<gene>
    <name evidence="2" type="ORF">PGTUg99_000552</name>
</gene>
<evidence type="ECO:0000313" key="3">
    <source>
        <dbReference type="Proteomes" id="UP000325313"/>
    </source>
</evidence>
<proteinExistence type="predicted"/>
<name>A0A5B0RB80_PUCGR</name>
<evidence type="ECO:0000313" key="2">
    <source>
        <dbReference type="EMBL" id="KAA1122612.1"/>
    </source>
</evidence>
<protein>
    <submittedName>
        <fullName evidence="2">Uncharacterized protein</fullName>
    </submittedName>
</protein>
<evidence type="ECO:0000256" key="1">
    <source>
        <dbReference type="SAM" id="MobiDB-lite"/>
    </source>
</evidence>
<comment type="caution">
    <text evidence="2">The sequence shown here is derived from an EMBL/GenBank/DDBJ whole genome shotgun (WGS) entry which is preliminary data.</text>
</comment>
<organism evidence="2 3">
    <name type="scientific">Puccinia graminis f. sp. tritici</name>
    <dbReference type="NCBI Taxonomy" id="56615"/>
    <lineage>
        <taxon>Eukaryota</taxon>
        <taxon>Fungi</taxon>
        <taxon>Dikarya</taxon>
        <taxon>Basidiomycota</taxon>
        <taxon>Pucciniomycotina</taxon>
        <taxon>Pucciniomycetes</taxon>
        <taxon>Pucciniales</taxon>
        <taxon>Pucciniaceae</taxon>
        <taxon>Puccinia</taxon>
    </lineage>
</organism>
<dbReference type="AlphaFoldDB" id="A0A5B0RB80"/>
<feature type="region of interest" description="Disordered" evidence="1">
    <location>
        <begin position="17"/>
        <end position="125"/>
    </location>
</feature>
<dbReference type="Proteomes" id="UP000325313">
    <property type="component" value="Unassembled WGS sequence"/>
</dbReference>
<reference evidence="2 3" key="1">
    <citation type="submission" date="2019-05" db="EMBL/GenBank/DDBJ databases">
        <title>Emergence of the Ug99 lineage of the wheat stem rust pathogen through somatic hybridization.</title>
        <authorList>
            <person name="Li F."/>
            <person name="Upadhyaya N.M."/>
            <person name="Sperschneider J."/>
            <person name="Matny O."/>
            <person name="Nguyen-Phuc H."/>
            <person name="Mago R."/>
            <person name="Raley C."/>
            <person name="Miller M.E."/>
            <person name="Silverstein K.A.T."/>
            <person name="Henningsen E."/>
            <person name="Hirsch C.D."/>
            <person name="Visser B."/>
            <person name="Pretorius Z.A."/>
            <person name="Steffenson B.J."/>
            <person name="Schwessinger B."/>
            <person name="Dodds P.N."/>
            <person name="Figueroa M."/>
        </authorList>
    </citation>
    <scope>NUCLEOTIDE SEQUENCE [LARGE SCALE GENOMIC DNA]</scope>
    <source>
        <strain evidence="2 3">Ug99</strain>
    </source>
</reference>
<dbReference type="EMBL" id="VDEP01000226">
    <property type="protein sequence ID" value="KAA1122612.1"/>
    <property type="molecule type" value="Genomic_DNA"/>
</dbReference>
<sequence>MGNKALEANRQFMIEHNLPSFSDQVIPGTTPKEISPQADPDESTTDLSLPNPDEVTDNCATTTCNQSVTPSRKEVPDTPAPLNENPSNGKTEAVASNESVPQNEDGIPDTPELPHNKFSQQTSLSPQTAFIIIHIKTRR</sequence>
<feature type="compositionally biased region" description="Polar residues" evidence="1">
    <location>
        <begin position="84"/>
        <end position="102"/>
    </location>
</feature>